<gene>
    <name evidence="1" type="ORF">Amon01_000832100</name>
</gene>
<organism evidence="1 2">
    <name type="scientific">Ambrosiozyma monospora</name>
    <name type="common">Yeast</name>
    <name type="synonym">Endomycopsis monosporus</name>
    <dbReference type="NCBI Taxonomy" id="43982"/>
    <lineage>
        <taxon>Eukaryota</taxon>
        <taxon>Fungi</taxon>
        <taxon>Dikarya</taxon>
        <taxon>Ascomycota</taxon>
        <taxon>Saccharomycotina</taxon>
        <taxon>Pichiomycetes</taxon>
        <taxon>Pichiales</taxon>
        <taxon>Pichiaceae</taxon>
        <taxon>Ambrosiozyma</taxon>
    </lineage>
</organism>
<dbReference type="Proteomes" id="UP001165063">
    <property type="component" value="Unassembled WGS sequence"/>
</dbReference>
<dbReference type="EMBL" id="BSXU01007132">
    <property type="protein sequence ID" value="GMG56254.1"/>
    <property type="molecule type" value="Genomic_DNA"/>
</dbReference>
<name>A0A9W7DKP0_AMBMO</name>
<comment type="caution">
    <text evidence="1">The sequence shown here is derived from an EMBL/GenBank/DDBJ whole genome shotgun (WGS) entry which is preliminary data.</text>
</comment>
<evidence type="ECO:0000313" key="2">
    <source>
        <dbReference type="Proteomes" id="UP001165063"/>
    </source>
</evidence>
<dbReference type="AlphaFoldDB" id="A0A9W7DKP0"/>
<reference evidence="1" key="1">
    <citation type="submission" date="2023-04" db="EMBL/GenBank/DDBJ databases">
        <title>Ambrosiozyma monospora NBRC 1965.</title>
        <authorList>
            <person name="Ichikawa N."/>
            <person name="Sato H."/>
            <person name="Tonouchi N."/>
        </authorList>
    </citation>
    <scope>NUCLEOTIDE SEQUENCE</scope>
    <source>
        <strain evidence="1">NBRC 1965</strain>
    </source>
</reference>
<proteinExistence type="predicted"/>
<protein>
    <submittedName>
        <fullName evidence="1">Unnamed protein product</fullName>
    </submittedName>
</protein>
<sequence>MVKLREPLKLAVRNKLYRESIDTSPDFYVARSFWNIDNPKFLNPKFKKFGKLGYLPLQKKNDSRRKKLNPRTVVCFYLGPSTTVLDGDLVVCFPEYTFSRDTTKLGRGVVCSTTHVRYSKSDLTFKQWQQQNGSNIQDDGIIDMTISNSETEEVPQHSLQSMIERNGNIDLGKTSDVSTILEKLNSYDDTINETEEELLSDLKENDDDVKDDESMDIQKIMLEGDYQDVAKRLIAIPKNLRTTMTDHHDFMEVPVEGRMTRSKTKIGANDARERELKVVWEARERKEKELKRK</sequence>
<evidence type="ECO:0000313" key="1">
    <source>
        <dbReference type="EMBL" id="GMG56254.1"/>
    </source>
</evidence>
<accession>A0A9W7DKP0</accession>
<keyword evidence="2" id="KW-1185">Reference proteome</keyword>